<dbReference type="EMBL" id="CP158255">
    <property type="protein sequence ID" value="XDJ49914.1"/>
    <property type="molecule type" value="Genomic_DNA"/>
</dbReference>
<dbReference type="EMBL" id="CP158266">
    <property type="protein sequence ID" value="XDJ82606.1"/>
    <property type="molecule type" value="Genomic_DNA"/>
</dbReference>
<dbReference type="EMBL" id="CP158256">
    <property type="protein sequence ID" value="XDJ52166.1"/>
    <property type="molecule type" value="Genomic_DNA"/>
</dbReference>
<dbReference type="EMBL" id="CP158258">
    <property type="protein sequence ID" value="XDJ57389.1"/>
    <property type="molecule type" value="Genomic_DNA"/>
</dbReference>
<dbReference type="EMBL" id="CP158257">
    <property type="protein sequence ID" value="XDJ54719.1"/>
    <property type="molecule type" value="Genomic_DNA"/>
</dbReference>
<proteinExistence type="predicted"/>
<evidence type="ECO:0000256" key="4">
    <source>
        <dbReference type="ARBA" id="ARBA00023136"/>
    </source>
</evidence>
<dbReference type="EMBL" id="CP158262">
    <property type="protein sequence ID" value="XDJ68805.1"/>
    <property type="molecule type" value="Genomic_DNA"/>
</dbReference>
<evidence type="ECO:0000313" key="28">
    <source>
        <dbReference type="EMBL" id="XDJ99081.1"/>
    </source>
</evidence>
<dbReference type="GeneID" id="93067684"/>
<evidence type="ECO:0000256" key="5">
    <source>
        <dbReference type="SAM" id="Phobius"/>
    </source>
</evidence>
<reference evidence="6 29" key="1">
    <citation type="journal article" date="2019" name="Int. J. Syst. Evol. Microbiol.">
        <title>The Global Catalogue of Microorganisms (GCM) 10K type strain sequencing project: providing services to taxonomists for standard genome sequencing and annotation.</title>
        <authorList>
            <consortium name="The Broad Institute Genomics Platform"/>
            <consortium name="The Broad Institute Genome Sequencing Center for Infectious Disease"/>
            <person name="Wu L."/>
            <person name="Ma J."/>
        </authorList>
    </citation>
    <scope>NUCLEOTIDE SEQUENCE [LARGE SCALE GENOMIC DNA]</scope>
    <source>
        <strain evidence="6 29">JCM 15515</strain>
    </source>
</reference>
<dbReference type="EMBL" id="CP158268">
    <property type="protein sequence ID" value="XDJ85808.1"/>
    <property type="molecule type" value="Genomic_DNA"/>
</dbReference>
<evidence type="ECO:0000313" key="11">
    <source>
        <dbReference type="EMBL" id="XDJ52166.1"/>
    </source>
</evidence>
<reference evidence="23" key="3">
    <citation type="submission" date="2024-05" db="EMBL/GenBank/DDBJ databases">
        <authorList>
            <person name="Luo Y.-C."/>
            <person name="Nicholds J."/>
            <person name="Mortimer T."/>
            <person name="Maboni G."/>
        </authorList>
    </citation>
    <scope>NUCLEOTIDE SEQUENCE</scope>
    <source>
        <strain evidence="27">124370</strain>
        <strain evidence="28">124566</strain>
        <strain evidence="26">124953</strain>
        <strain evidence="25">130308</strain>
        <strain evidence="24">130416</strain>
        <strain evidence="23">140124</strain>
        <strain evidence="21">141555</strain>
        <strain evidence="22">143751</strain>
        <strain evidence="20">143769</strain>
        <strain evidence="19">143811</strain>
        <strain evidence="18">143936</strain>
        <strain evidence="17">144863</strain>
        <strain evidence="16">145849</strain>
        <strain evidence="15">145850</strain>
        <strain evidence="14">145852</strain>
        <strain evidence="13">148131</strain>
        <strain evidence="12">150221</strain>
        <strain evidence="11">150964</strain>
        <strain evidence="10">151108</strain>
        <strain evidence="9">151836</strain>
        <strain evidence="8">153271</strain>
        <strain evidence="7">153920</strain>
    </source>
</reference>
<evidence type="ECO:0000313" key="15">
    <source>
        <dbReference type="EMBL" id="XDJ63537.1"/>
    </source>
</evidence>
<feature type="transmembrane region" description="Helical" evidence="5">
    <location>
        <begin position="98"/>
        <end position="125"/>
    </location>
</feature>
<feature type="transmembrane region" description="Helical" evidence="5">
    <location>
        <begin position="216"/>
        <end position="236"/>
    </location>
</feature>
<dbReference type="EMBL" id="CP158263">
    <property type="protein sequence ID" value="XDJ72524.1"/>
    <property type="molecule type" value="Genomic_DNA"/>
</dbReference>
<dbReference type="EMBL" id="CP158261">
    <property type="protein sequence ID" value="XDJ66664.1"/>
    <property type="molecule type" value="Genomic_DNA"/>
</dbReference>
<organism evidence="23">
    <name type="scientific">Castellaniella ginsengisoli</name>
    <dbReference type="NCBI Taxonomy" id="546114"/>
    <lineage>
        <taxon>Bacteria</taxon>
        <taxon>Pseudomonadati</taxon>
        <taxon>Pseudomonadota</taxon>
        <taxon>Betaproteobacteria</taxon>
        <taxon>Burkholderiales</taxon>
        <taxon>Alcaligenaceae</taxon>
        <taxon>Castellaniella</taxon>
    </lineage>
</organism>
<keyword evidence="2 5" id="KW-0812">Transmembrane</keyword>
<evidence type="ECO:0000313" key="23">
    <source>
        <dbReference type="EMBL" id="XDJ85808.1"/>
    </source>
</evidence>
<dbReference type="RefSeq" id="WP_343838518.1">
    <property type="nucleotide sequence ID" value="NZ_BAAAEX010000011.1"/>
</dbReference>
<evidence type="ECO:0000313" key="9">
    <source>
        <dbReference type="EMBL" id="XDJ46763.1"/>
    </source>
</evidence>
<keyword evidence="29" id="KW-1185">Reference proteome</keyword>
<feature type="transmembrane region" description="Helical" evidence="5">
    <location>
        <begin position="36"/>
        <end position="59"/>
    </location>
</feature>
<evidence type="ECO:0000313" key="7">
    <source>
        <dbReference type="EMBL" id="XDJ41592.1"/>
    </source>
</evidence>
<dbReference type="Proteomes" id="UP001500573">
    <property type="component" value="Unassembled WGS sequence"/>
</dbReference>
<evidence type="ECO:0000313" key="21">
    <source>
        <dbReference type="EMBL" id="XDJ79002.1"/>
    </source>
</evidence>
<dbReference type="EMBL" id="CP158271">
    <property type="protein sequence ID" value="XDJ92731.1"/>
    <property type="molecule type" value="Genomic_DNA"/>
</dbReference>
<evidence type="ECO:0000313" key="8">
    <source>
        <dbReference type="EMBL" id="XDJ43494.1"/>
    </source>
</evidence>
<protein>
    <submittedName>
        <fullName evidence="23">EI24 domain-containing protein</fullName>
    </submittedName>
</protein>
<evidence type="ECO:0000256" key="3">
    <source>
        <dbReference type="ARBA" id="ARBA00022989"/>
    </source>
</evidence>
<dbReference type="EMBL" id="CP158259">
    <property type="protein sequence ID" value="XDJ61844.1"/>
    <property type="molecule type" value="Genomic_DNA"/>
</dbReference>
<evidence type="ECO:0000313" key="16">
    <source>
        <dbReference type="EMBL" id="XDJ66664.1"/>
    </source>
</evidence>
<reference evidence="6" key="2">
    <citation type="submission" date="2023-12" db="EMBL/GenBank/DDBJ databases">
        <authorList>
            <person name="Sun Q."/>
            <person name="Inoue M."/>
        </authorList>
    </citation>
    <scope>NUCLEOTIDE SEQUENCE</scope>
    <source>
        <strain evidence="6">JCM 15515</strain>
    </source>
</reference>
<evidence type="ECO:0000313" key="22">
    <source>
        <dbReference type="EMBL" id="XDJ82606.1"/>
    </source>
</evidence>
<dbReference type="Pfam" id="PF07264">
    <property type="entry name" value="EI24"/>
    <property type="match status" value="1"/>
</dbReference>
<dbReference type="EMBL" id="CP158252">
    <property type="protein sequence ID" value="XDJ41592.1"/>
    <property type="molecule type" value="Genomic_DNA"/>
</dbReference>
<evidence type="ECO:0000313" key="19">
    <source>
        <dbReference type="EMBL" id="XDJ74780.1"/>
    </source>
</evidence>
<keyword evidence="3 5" id="KW-1133">Transmembrane helix</keyword>
<evidence type="ECO:0000313" key="14">
    <source>
        <dbReference type="EMBL" id="XDJ61844.1"/>
    </source>
</evidence>
<evidence type="ECO:0000313" key="29">
    <source>
        <dbReference type="Proteomes" id="UP001500573"/>
    </source>
</evidence>
<evidence type="ECO:0000313" key="12">
    <source>
        <dbReference type="EMBL" id="XDJ54719.1"/>
    </source>
</evidence>
<gene>
    <name evidence="13" type="ORF">ABRY90_08835</name>
    <name evidence="16" type="ORF">ABRY91_01015</name>
    <name evidence="14" type="ORF">ABRY92_04375</name>
    <name evidence="17" type="ORF">ABRY94_12090</name>
    <name evidence="26" type="ORF">ABRY95_10045</name>
    <name evidence="22" type="ORF">ABRY96_13205</name>
    <name evidence="19" type="ORF">ABRY97_01015</name>
    <name evidence="24" type="ORF">ABRY98_00645</name>
    <name evidence="7" type="ORF">ABRY99_11725</name>
    <name evidence="12" type="ORF">ABRZ00_09080</name>
    <name evidence="11" type="ORF">ABRZ01_09390</name>
    <name evidence="8" type="ORF">ABRZ02_07285</name>
    <name evidence="15" type="ORF">ABRZ03_12610</name>
    <name evidence="9" type="ORF">ABRZ04_10580</name>
    <name evidence="27" type="ORF">ABRZ05_01530</name>
    <name evidence="18" type="ORF">ABRZ06_03225</name>
    <name evidence="21" type="ORF">ABRZ07_08695</name>
    <name evidence="23" type="ORF">ABRZ08_02920</name>
    <name evidence="10" type="ORF">ABRZ09_11875</name>
    <name evidence="20" type="ORF">ABRZ10_02990</name>
    <name evidence="28" type="ORF">ABRZ11_01190</name>
    <name evidence="25" type="ORF">ABRZ12_07280</name>
    <name evidence="6" type="ORF">GCM10009108_21480</name>
</gene>
<evidence type="ECO:0000313" key="25">
    <source>
        <dbReference type="EMBL" id="XDJ89498.1"/>
    </source>
</evidence>
<dbReference type="EMBL" id="CP158273">
    <property type="protein sequence ID" value="XDJ96434.1"/>
    <property type="molecule type" value="Genomic_DNA"/>
</dbReference>
<dbReference type="EMBL" id="CP158265">
    <property type="protein sequence ID" value="XDJ77790.1"/>
    <property type="molecule type" value="Genomic_DNA"/>
</dbReference>
<evidence type="ECO:0000313" key="6">
    <source>
        <dbReference type="EMBL" id="GAA0780898.1"/>
    </source>
</evidence>
<dbReference type="EMBL" id="CP158254">
    <property type="protein sequence ID" value="XDJ46763.1"/>
    <property type="molecule type" value="Genomic_DNA"/>
</dbReference>
<feature type="transmembrane region" description="Helical" evidence="5">
    <location>
        <begin position="170"/>
        <end position="187"/>
    </location>
</feature>
<evidence type="ECO:0000313" key="26">
    <source>
        <dbReference type="EMBL" id="XDJ92731.1"/>
    </source>
</evidence>
<dbReference type="InterPro" id="IPR059112">
    <property type="entry name" value="CysZ/EI24"/>
</dbReference>
<dbReference type="EMBL" id="CP158253">
    <property type="protein sequence ID" value="XDJ43494.1"/>
    <property type="molecule type" value="Genomic_DNA"/>
</dbReference>
<evidence type="ECO:0000313" key="24">
    <source>
        <dbReference type="EMBL" id="XDJ88123.1"/>
    </source>
</evidence>
<sequence>MTHQELALRDPRSSRGLALVGQAFRRAVVSQLHPRMLAALLLPFVIAFLGAVVLLWFFWQPLTGWLDQEASSWGLFNTVDGWLVAAGLFSLKLWLVPLMAAGLLLPMAGILGLVIAAVFVMPIALRHLEHRDYRGLGRQGRHTTALGVWNAVWVGTLFCLGWLFTMPLWVVPPLALLLPVFWWAFALNRMLRVDAMIEHASPIERRLLWRRHNRQLWLIAGCLAVINLIPLFWVVMPVFSALVYAHFCLEAIRRLRAETVIDL</sequence>
<dbReference type="EMBL" id="CP158272">
    <property type="protein sequence ID" value="XDJ99081.1"/>
    <property type="molecule type" value="Genomic_DNA"/>
</dbReference>
<dbReference type="EMBL" id="CP158264">
    <property type="protein sequence ID" value="XDJ74780.1"/>
    <property type="molecule type" value="Genomic_DNA"/>
</dbReference>
<evidence type="ECO:0000256" key="1">
    <source>
        <dbReference type="ARBA" id="ARBA00004141"/>
    </source>
</evidence>
<dbReference type="EMBL" id="CP158260">
    <property type="protein sequence ID" value="XDJ63537.1"/>
    <property type="molecule type" value="Genomic_DNA"/>
</dbReference>
<accession>A0AB39G804</accession>
<dbReference type="EMBL" id="CP158270">
    <property type="protein sequence ID" value="XDJ89498.1"/>
    <property type="molecule type" value="Genomic_DNA"/>
</dbReference>
<evidence type="ECO:0000256" key="2">
    <source>
        <dbReference type="ARBA" id="ARBA00022692"/>
    </source>
</evidence>
<dbReference type="KEGG" id="cgin:ABRZ00_09080"/>
<dbReference type="AlphaFoldDB" id="A0AB39G804"/>
<evidence type="ECO:0000313" key="18">
    <source>
        <dbReference type="EMBL" id="XDJ72524.1"/>
    </source>
</evidence>
<dbReference type="EMBL" id="CP158269">
    <property type="protein sequence ID" value="XDJ88123.1"/>
    <property type="molecule type" value="Genomic_DNA"/>
</dbReference>
<feature type="transmembrane region" description="Helical" evidence="5">
    <location>
        <begin position="146"/>
        <end position="164"/>
    </location>
</feature>
<evidence type="ECO:0000313" key="13">
    <source>
        <dbReference type="EMBL" id="XDJ57389.1"/>
    </source>
</evidence>
<comment type="subcellular location">
    <subcellularLocation>
        <location evidence="1">Membrane</location>
        <topology evidence="1">Multi-pass membrane protein</topology>
    </subcellularLocation>
</comment>
<keyword evidence="4 5" id="KW-0472">Membrane</keyword>
<evidence type="ECO:0000313" key="17">
    <source>
        <dbReference type="EMBL" id="XDJ68805.1"/>
    </source>
</evidence>
<name>A0AB39G804_9BURK</name>
<evidence type="ECO:0000313" key="20">
    <source>
        <dbReference type="EMBL" id="XDJ77790.1"/>
    </source>
</evidence>
<evidence type="ECO:0000313" key="27">
    <source>
        <dbReference type="EMBL" id="XDJ96434.1"/>
    </source>
</evidence>
<dbReference type="EMBL" id="BAAAEX010000011">
    <property type="protein sequence ID" value="GAA0780898.1"/>
    <property type="molecule type" value="Genomic_DNA"/>
</dbReference>
<dbReference type="EMBL" id="CP158267">
    <property type="protein sequence ID" value="XDJ79002.1"/>
    <property type="molecule type" value="Genomic_DNA"/>
</dbReference>
<evidence type="ECO:0000313" key="10">
    <source>
        <dbReference type="EMBL" id="XDJ49914.1"/>
    </source>
</evidence>